<dbReference type="HOGENOM" id="CLU_2120374_0_0_1"/>
<dbReference type="Proteomes" id="UP000002624">
    <property type="component" value="Unassembled WGS sequence"/>
</dbReference>
<dbReference type="VEuPathDB" id="FungiDB:HCDG_04700"/>
<evidence type="ECO:0000313" key="2">
    <source>
        <dbReference type="Proteomes" id="UP000002624"/>
    </source>
</evidence>
<proteinExistence type="predicted"/>
<name>C6HFH7_AJECH</name>
<sequence length="114" mass="12251">MNAGRRTLPDLQSPRIDRIISTEVYPTRDERTHLAAVGARRKRLVSSVVPNSQSQDSIGDVIQGQGEGCLDGGWLVPELQCNKRGSREHSSPCSSLPAAGRSGGEFCSCLGTKE</sequence>
<accession>C6HFH7</accession>
<reference evidence="2" key="1">
    <citation type="submission" date="2009-05" db="EMBL/GenBank/DDBJ databases">
        <title>The genome sequence of Ajellomyces capsulatus strain H143.</title>
        <authorList>
            <person name="Champion M."/>
            <person name="Cuomo C.A."/>
            <person name="Ma L.-J."/>
            <person name="Henn M.R."/>
            <person name="Sil A."/>
            <person name="Goldman B."/>
            <person name="Young S.K."/>
            <person name="Kodira C.D."/>
            <person name="Zeng Q."/>
            <person name="Koehrsen M."/>
            <person name="Alvarado L."/>
            <person name="Berlin A.M."/>
            <person name="Borenstein D."/>
            <person name="Chen Z."/>
            <person name="Engels R."/>
            <person name="Freedman E."/>
            <person name="Gellesch M."/>
            <person name="Goldberg J."/>
            <person name="Griggs A."/>
            <person name="Gujja S."/>
            <person name="Heiman D.I."/>
            <person name="Hepburn T.A."/>
            <person name="Howarth C."/>
            <person name="Jen D."/>
            <person name="Larson L."/>
            <person name="Lewis B."/>
            <person name="Mehta T."/>
            <person name="Park D."/>
            <person name="Pearson M."/>
            <person name="Roberts A."/>
            <person name="Saif S."/>
            <person name="Shea T.D."/>
            <person name="Shenoy N."/>
            <person name="Sisk P."/>
            <person name="Stolte C."/>
            <person name="Sykes S."/>
            <person name="Walk T."/>
            <person name="White J."/>
            <person name="Yandava C."/>
            <person name="Klein B."/>
            <person name="McEwen J.G."/>
            <person name="Puccia R."/>
            <person name="Goldman G.H."/>
            <person name="Felipe M.S."/>
            <person name="Nino-Vega G."/>
            <person name="San-Blas G."/>
            <person name="Taylor J.W."/>
            <person name="Mendoza L."/>
            <person name="Galagan J.E."/>
            <person name="Nusbaum C."/>
            <person name="Birren B.W."/>
        </authorList>
    </citation>
    <scope>NUCLEOTIDE SEQUENCE [LARGE SCALE GENOMIC DNA]</scope>
    <source>
        <strain evidence="2">H143</strain>
    </source>
</reference>
<dbReference type="AlphaFoldDB" id="C6HFH7"/>
<dbReference type="EMBL" id="GG692424">
    <property type="protein sequence ID" value="EER41054.1"/>
    <property type="molecule type" value="Genomic_DNA"/>
</dbReference>
<evidence type="ECO:0000313" key="1">
    <source>
        <dbReference type="EMBL" id="EER41054.1"/>
    </source>
</evidence>
<gene>
    <name evidence="1" type="ORF">HCDG_04700</name>
</gene>
<organism evidence="1 2">
    <name type="scientific">Ajellomyces capsulatus (strain H143)</name>
    <name type="common">Darling's disease fungus</name>
    <name type="synonym">Histoplasma capsulatum</name>
    <dbReference type="NCBI Taxonomy" id="544712"/>
    <lineage>
        <taxon>Eukaryota</taxon>
        <taxon>Fungi</taxon>
        <taxon>Dikarya</taxon>
        <taxon>Ascomycota</taxon>
        <taxon>Pezizomycotina</taxon>
        <taxon>Eurotiomycetes</taxon>
        <taxon>Eurotiomycetidae</taxon>
        <taxon>Onygenales</taxon>
        <taxon>Ajellomycetaceae</taxon>
        <taxon>Histoplasma</taxon>
    </lineage>
</organism>
<protein>
    <submittedName>
        <fullName evidence="1">Uncharacterized protein</fullName>
    </submittedName>
</protein>